<comment type="subcellular location">
    <subcellularLocation>
        <location evidence="1">Membrane</location>
        <topology evidence="1">Single-pass membrane protein</topology>
    </subcellularLocation>
</comment>
<dbReference type="Proteomes" id="UP000230002">
    <property type="component" value="Unassembled WGS sequence"/>
</dbReference>
<accession>A0A2G8SBY6</accession>
<evidence type="ECO:0000259" key="8">
    <source>
        <dbReference type="Pfam" id="PF12104"/>
    </source>
</evidence>
<dbReference type="EMBL" id="AYKW01000012">
    <property type="protein sequence ID" value="PIL31270.1"/>
    <property type="molecule type" value="Genomic_DNA"/>
</dbReference>
<feature type="signal peptide" evidence="7">
    <location>
        <begin position="1"/>
        <end position="20"/>
    </location>
</feature>
<dbReference type="OrthoDB" id="2758521at2759"/>
<dbReference type="GO" id="GO:0016020">
    <property type="term" value="C:membrane"/>
    <property type="evidence" value="ECO:0007669"/>
    <property type="project" value="UniProtKB-SubCell"/>
</dbReference>
<organism evidence="9 10">
    <name type="scientific">Ganoderma sinense ZZ0214-1</name>
    <dbReference type="NCBI Taxonomy" id="1077348"/>
    <lineage>
        <taxon>Eukaryota</taxon>
        <taxon>Fungi</taxon>
        <taxon>Dikarya</taxon>
        <taxon>Basidiomycota</taxon>
        <taxon>Agaricomycotina</taxon>
        <taxon>Agaricomycetes</taxon>
        <taxon>Polyporales</taxon>
        <taxon>Polyporaceae</taxon>
        <taxon>Ganoderma</taxon>
    </lineage>
</organism>
<dbReference type="InterPro" id="IPR021963">
    <property type="entry name" value="Tcell_CD4_Cterm"/>
</dbReference>
<keyword evidence="3 6" id="KW-1133">Transmembrane helix</keyword>
<protein>
    <recommendedName>
        <fullName evidence="8">T cell CD4 receptor C-terminal region domain-containing protein</fullName>
    </recommendedName>
</protein>
<evidence type="ECO:0000256" key="5">
    <source>
        <dbReference type="SAM" id="MobiDB-lite"/>
    </source>
</evidence>
<evidence type="ECO:0000256" key="4">
    <source>
        <dbReference type="ARBA" id="ARBA00023136"/>
    </source>
</evidence>
<feature type="domain" description="T cell CD4 receptor C-terminal region" evidence="8">
    <location>
        <begin position="218"/>
        <end position="244"/>
    </location>
</feature>
<name>A0A2G8SBY6_9APHY</name>
<evidence type="ECO:0000256" key="3">
    <source>
        <dbReference type="ARBA" id="ARBA00022989"/>
    </source>
</evidence>
<dbReference type="STRING" id="1077348.A0A2G8SBY6"/>
<dbReference type="PANTHER" id="PTHR15549">
    <property type="entry name" value="PAIRED IMMUNOGLOBULIN-LIKE TYPE 2 RECEPTOR"/>
    <property type="match status" value="1"/>
</dbReference>
<dbReference type="Pfam" id="PF12104">
    <property type="entry name" value="Tcell_CD4_C"/>
    <property type="match status" value="1"/>
</dbReference>
<comment type="caution">
    <text evidence="9">The sequence shown here is derived from an EMBL/GenBank/DDBJ whole genome shotgun (WGS) entry which is preliminary data.</text>
</comment>
<dbReference type="Gene3D" id="2.60.120.260">
    <property type="entry name" value="Galactose-binding domain-like"/>
    <property type="match status" value="1"/>
</dbReference>
<proteinExistence type="predicted"/>
<keyword evidence="4 6" id="KW-0472">Membrane</keyword>
<sequence length="445" mass="48023">MVGRPLILSSFLFLSHLATATRTNRTIDDEKGDSVSGLLPEFSPPGAWHQGSTCGTACLVHLDPSQTLDGTWHDATYEPNDPEPRSITMRFNGTAVYVYNVLANTVAYADTGTNITFALDGSPVGHYRHIPRNTTLFDYNVPVYSNGTLQNTEHQLVIQAAGAMQSPSLILFDYVVYTFDDTPTATATTKNAKQAASKTPVATTQSSPSTAAIVGAVVGGVVALLILVGIFVFICIRRRRRRQSVHIQVIEEKRRRRRALPRLSILASELGPPSAATNEATVHSARSLMGTPAGDVESQHHDIGISQRSPLPLLAPISARSPKVLHEGQGSARSHAGSTALESPRGVYLFGGKSDVDTAVEASDRPPISLPPALPENSRPRPRRSPNRETVALRSEVATLRKEVEHLREKKKTKTIANNTSEDEEDNVDAPPPEYDGPGDSGGHQ</sequence>
<feature type="compositionally biased region" description="Basic and acidic residues" evidence="5">
    <location>
        <begin position="399"/>
        <end position="408"/>
    </location>
</feature>
<evidence type="ECO:0000256" key="1">
    <source>
        <dbReference type="ARBA" id="ARBA00004167"/>
    </source>
</evidence>
<evidence type="ECO:0000256" key="2">
    <source>
        <dbReference type="ARBA" id="ARBA00022692"/>
    </source>
</evidence>
<keyword evidence="10" id="KW-1185">Reference proteome</keyword>
<gene>
    <name evidence="9" type="ORF">GSI_05968</name>
</gene>
<dbReference type="PANTHER" id="PTHR15549:SF26">
    <property type="entry name" value="AXIAL BUDDING PATTERN PROTEIN 2-RELATED"/>
    <property type="match status" value="1"/>
</dbReference>
<evidence type="ECO:0000313" key="9">
    <source>
        <dbReference type="EMBL" id="PIL31270.1"/>
    </source>
</evidence>
<dbReference type="Gene3D" id="1.20.5.510">
    <property type="entry name" value="Single helix bin"/>
    <property type="match status" value="1"/>
</dbReference>
<dbReference type="AlphaFoldDB" id="A0A2G8SBY6"/>
<keyword evidence="2 6" id="KW-0812">Transmembrane</keyword>
<feature type="region of interest" description="Disordered" evidence="5">
    <location>
        <begin position="359"/>
        <end position="445"/>
    </location>
</feature>
<evidence type="ECO:0000256" key="7">
    <source>
        <dbReference type="SAM" id="SignalP"/>
    </source>
</evidence>
<keyword evidence="7" id="KW-0732">Signal</keyword>
<feature type="transmembrane region" description="Helical" evidence="6">
    <location>
        <begin position="211"/>
        <end position="236"/>
    </location>
</feature>
<reference evidence="9 10" key="1">
    <citation type="journal article" date="2015" name="Sci. Rep.">
        <title>Chromosome-level genome map provides insights into diverse defense mechanisms in the medicinal fungus Ganoderma sinense.</title>
        <authorList>
            <person name="Zhu Y."/>
            <person name="Xu J."/>
            <person name="Sun C."/>
            <person name="Zhou S."/>
            <person name="Xu H."/>
            <person name="Nelson D.R."/>
            <person name="Qian J."/>
            <person name="Song J."/>
            <person name="Luo H."/>
            <person name="Xiang L."/>
            <person name="Li Y."/>
            <person name="Xu Z."/>
            <person name="Ji A."/>
            <person name="Wang L."/>
            <person name="Lu S."/>
            <person name="Hayward A."/>
            <person name="Sun W."/>
            <person name="Li X."/>
            <person name="Schwartz D.C."/>
            <person name="Wang Y."/>
            <person name="Chen S."/>
        </authorList>
    </citation>
    <scope>NUCLEOTIDE SEQUENCE [LARGE SCALE GENOMIC DNA]</scope>
    <source>
        <strain evidence="9 10">ZZ0214-1</strain>
    </source>
</reference>
<dbReference type="InterPro" id="IPR051694">
    <property type="entry name" value="Immunoregulatory_rcpt-like"/>
</dbReference>
<evidence type="ECO:0000256" key="6">
    <source>
        <dbReference type="SAM" id="Phobius"/>
    </source>
</evidence>
<evidence type="ECO:0000313" key="10">
    <source>
        <dbReference type="Proteomes" id="UP000230002"/>
    </source>
</evidence>
<feature type="chain" id="PRO_5013668104" description="T cell CD4 receptor C-terminal region domain-containing protein" evidence="7">
    <location>
        <begin position="21"/>
        <end position="445"/>
    </location>
</feature>
<dbReference type="GO" id="GO:0071944">
    <property type="term" value="C:cell periphery"/>
    <property type="evidence" value="ECO:0007669"/>
    <property type="project" value="UniProtKB-ARBA"/>
</dbReference>